<feature type="compositionally biased region" description="Basic and acidic residues" evidence="1">
    <location>
        <begin position="535"/>
        <end position="544"/>
    </location>
</feature>
<feature type="region of interest" description="Disordered" evidence="1">
    <location>
        <begin position="78"/>
        <end position="107"/>
    </location>
</feature>
<feature type="compositionally biased region" description="Polar residues" evidence="1">
    <location>
        <begin position="524"/>
        <end position="534"/>
    </location>
</feature>
<evidence type="ECO:0000313" key="2">
    <source>
        <dbReference type="EMBL" id="KAH3673431.1"/>
    </source>
</evidence>
<dbReference type="AlphaFoldDB" id="A0A9P8TCN8"/>
<protein>
    <submittedName>
        <fullName evidence="2">Uncharacterized protein</fullName>
    </submittedName>
</protein>
<proteinExistence type="predicted"/>
<accession>A0A9P8TCN8</accession>
<feature type="region of interest" description="Disordered" evidence="1">
    <location>
        <begin position="124"/>
        <end position="168"/>
    </location>
</feature>
<dbReference type="Proteomes" id="UP000774326">
    <property type="component" value="Unassembled WGS sequence"/>
</dbReference>
<reference evidence="2" key="2">
    <citation type="submission" date="2021-01" db="EMBL/GenBank/DDBJ databases">
        <authorList>
            <person name="Schikora-Tamarit M.A."/>
        </authorList>
    </citation>
    <scope>NUCLEOTIDE SEQUENCE</scope>
    <source>
        <strain evidence="2">CBS2887</strain>
    </source>
</reference>
<feature type="compositionally biased region" description="Polar residues" evidence="1">
    <location>
        <begin position="80"/>
        <end position="98"/>
    </location>
</feature>
<evidence type="ECO:0000313" key="3">
    <source>
        <dbReference type="Proteomes" id="UP000774326"/>
    </source>
</evidence>
<feature type="region of interest" description="Disordered" evidence="1">
    <location>
        <begin position="524"/>
        <end position="551"/>
    </location>
</feature>
<organism evidence="2 3">
    <name type="scientific">Wickerhamomyces pijperi</name>
    <name type="common">Yeast</name>
    <name type="synonym">Pichia pijperi</name>
    <dbReference type="NCBI Taxonomy" id="599730"/>
    <lineage>
        <taxon>Eukaryota</taxon>
        <taxon>Fungi</taxon>
        <taxon>Dikarya</taxon>
        <taxon>Ascomycota</taxon>
        <taxon>Saccharomycotina</taxon>
        <taxon>Saccharomycetes</taxon>
        <taxon>Phaffomycetales</taxon>
        <taxon>Wickerhamomycetaceae</taxon>
        <taxon>Wickerhamomyces</taxon>
    </lineage>
</organism>
<feature type="compositionally biased region" description="Basic and acidic residues" evidence="1">
    <location>
        <begin position="136"/>
        <end position="148"/>
    </location>
</feature>
<name>A0A9P8TCN8_WICPI</name>
<reference evidence="2" key="1">
    <citation type="journal article" date="2021" name="Open Biol.">
        <title>Shared evolutionary footprints suggest mitochondrial oxidative damage underlies multiple complex I losses in fungi.</title>
        <authorList>
            <person name="Schikora-Tamarit M.A."/>
            <person name="Marcet-Houben M."/>
            <person name="Nosek J."/>
            <person name="Gabaldon T."/>
        </authorList>
    </citation>
    <scope>NUCLEOTIDE SEQUENCE</scope>
    <source>
        <strain evidence="2">CBS2887</strain>
    </source>
</reference>
<sequence length="611" mass="69172">MTDVDVQPLSTDIIKPVEVEDSVKSKEGVSLMEMLRPYNELNTNICQFKIQTESATDSTAPIEATILDQDTDQVAKETLTKSTTPHTEQASTNTVTESPKSDLKELNDPIKRKVEEVKIANKRIQLHGIADGPSESENKSKSKSKSETETEGQLASTVSNVTNDDNENDAATDIIEKETSMIPSTTHESSVPPIDFDFDSFFIKEKTSLSYYFIMSIIREADLLGVETALRDPQQIFPDGTSLTNQIIASLLFRKGLFVNLTSLVSDSNERVTNFTCCDCGQALVTIKAINDQTTGSTTINHTREFTEGIDSRHVCKTDDFLRILKSRIPAVQEHSQDSKTHDVDSLINSTNSSTKSDIIMYLMLRRSYDYPYFQNSIKVMARTLIFMHQFLIQIGNPDPQQKFYQVLDFLATTFVSIRLSFPTADTISETFRKLDTEYYFKDKACDPISIYKDLIQQTTGSLREGLMDCNEVKFLVLCDLKTLNESKLNRPRHLFGEPQVLMKQSRVNLRDCLTKERTNYIDTKSITETQNSEPSKKEQDEMTKLPVTKSEEPYQIFPVSQDTNDEASIKRKQPAAILDTKISNFQYQPSDQVFSGWNSSAIPNYYPQYS</sequence>
<keyword evidence="3" id="KW-1185">Reference proteome</keyword>
<comment type="caution">
    <text evidence="2">The sequence shown here is derived from an EMBL/GenBank/DDBJ whole genome shotgun (WGS) entry which is preliminary data.</text>
</comment>
<dbReference type="EMBL" id="JAEUBG010005651">
    <property type="protein sequence ID" value="KAH3673431.1"/>
    <property type="molecule type" value="Genomic_DNA"/>
</dbReference>
<gene>
    <name evidence="2" type="ORF">WICPIJ_009819</name>
</gene>
<evidence type="ECO:0000256" key="1">
    <source>
        <dbReference type="SAM" id="MobiDB-lite"/>
    </source>
</evidence>